<dbReference type="AlphaFoldDB" id="A0A286TVM0"/>
<proteinExistence type="predicted"/>
<sequence length="133" mass="15481">MSILIDQLTKEHSDIFAELNEADNLSIITEEGQNRLFSTKADLLVHLHNEDENLYPVLRKEAENNKHLESVLKSFSSEMESITESTMKFFERYSNGVIDSKYVESFQIILSALSERMKKEESVLFVEYEKINQ</sequence>
<comment type="caution">
    <text evidence="2">The sequence shown here is derived from an EMBL/GenBank/DDBJ whole genome shotgun (WGS) entry which is preliminary data.</text>
</comment>
<organism evidence="2 3">
    <name type="scientific">Candidatus Scalindua japonica</name>
    <dbReference type="NCBI Taxonomy" id="1284222"/>
    <lineage>
        <taxon>Bacteria</taxon>
        <taxon>Pseudomonadati</taxon>
        <taxon>Planctomycetota</taxon>
        <taxon>Candidatus Brocadiia</taxon>
        <taxon>Candidatus Brocadiales</taxon>
        <taxon>Candidatus Scalinduaceae</taxon>
        <taxon>Candidatus Scalindua</taxon>
    </lineage>
</organism>
<dbReference type="Pfam" id="PF01814">
    <property type="entry name" value="Hemerythrin"/>
    <property type="match status" value="1"/>
</dbReference>
<dbReference type="Gene3D" id="1.20.120.1370">
    <property type="entry name" value="Regulator of RNA polymerase sigma(70) subunit, domain 4"/>
    <property type="match status" value="1"/>
</dbReference>
<dbReference type="InterPro" id="IPR038309">
    <property type="entry name" value="Rsd/AlgQ_sf"/>
</dbReference>
<dbReference type="Proteomes" id="UP000218542">
    <property type="component" value="Unassembled WGS sequence"/>
</dbReference>
<dbReference type="EMBL" id="BAOS01000005">
    <property type="protein sequence ID" value="GAX59936.1"/>
    <property type="molecule type" value="Genomic_DNA"/>
</dbReference>
<dbReference type="InterPro" id="IPR012312">
    <property type="entry name" value="Hemerythrin-like"/>
</dbReference>
<evidence type="ECO:0000259" key="1">
    <source>
        <dbReference type="Pfam" id="PF01814"/>
    </source>
</evidence>
<gene>
    <name evidence="2" type="ORF">SCALIN_C05_0021</name>
</gene>
<dbReference type="RefSeq" id="WP_096893075.1">
    <property type="nucleotide sequence ID" value="NZ_BAOS01000005.1"/>
</dbReference>
<accession>A0A286TVM0</accession>
<evidence type="ECO:0000313" key="2">
    <source>
        <dbReference type="EMBL" id="GAX59936.1"/>
    </source>
</evidence>
<feature type="domain" description="Hemerythrin-like" evidence="1">
    <location>
        <begin position="4"/>
        <end position="125"/>
    </location>
</feature>
<protein>
    <recommendedName>
        <fullName evidence="1">Hemerythrin-like domain-containing protein</fullName>
    </recommendedName>
</protein>
<dbReference type="OrthoDB" id="5455720at2"/>
<keyword evidence="3" id="KW-1185">Reference proteome</keyword>
<name>A0A286TVM0_9BACT</name>
<evidence type="ECO:0000313" key="3">
    <source>
        <dbReference type="Proteomes" id="UP000218542"/>
    </source>
</evidence>
<reference evidence="3" key="1">
    <citation type="journal article" date="2017" name="Environ. Microbiol. Rep.">
        <title>Genetic Diversity of Marine Anaerobic Ammonium-Oxidizing Bacteria as Revealed by Genomic and Proteomic Analyses of 'Candidatus Scalindua japonica'.</title>
        <authorList>
            <person name="Oshiki M."/>
            <person name="Mizuto K."/>
            <person name="Kimura Z."/>
            <person name="Kindaichi T."/>
            <person name="Satoh H."/>
            <person name="Okabe S."/>
        </authorList>
    </citation>
    <scope>NUCLEOTIDE SEQUENCE [LARGE SCALE GENOMIC DNA]</scope>
    <source>
        <strain evidence="3">husup-a2</strain>
    </source>
</reference>